<dbReference type="Gene3D" id="1.10.101.10">
    <property type="entry name" value="PGBD-like superfamily/PGBD"/>
    <property type="match status" value="1"/>
</dbReference>
<gene>
    <name evidence="5" type="ORF">HKK74_14505</name>
</gene>
<dbReference type="Gene3D" id="2.40.420.20">
    <property type="match status" value="1"/>
</dbReference>
<evidence type="ECO:0000259" key="4">
    <source>
        <dbReference type="Pfam" id="PF01471"/>
    </source>
</evidence>
<dbReference type="Proteomes" id="UP000805614">
    <property type="component" value="Unassembled WGS sequence"/>
</dbReference>
<dbReference type="SUPFAM" id="SSF47090">
    <property type="entry name" value="PGBD-like"/>
    <property type="match status" value="1"/>
</dbReference>
<keyword evidence="3" id="KW-1133">Transmembrane helix</keyword>
<dbReference type="EMBL" id="JABVEC010000009">
    <property type="protein sequence ID" value="MBC6466706.1"/>
    <property type="molecule type" value="Genomic_DNA"/>
</dbReference>
<dbReference type="InterPro" id="IPR002477">
    <property type="entry name" value="Peptidoglycan-bd-like"/>
</dbReference>
<evidence type="ECO:0000256" key="3">
    <source>
        <dbReference type="SAM" id="Phobius"/>
    </source>
</evidence>
<feature type="domain" description="Peptidoglycan binding-like" evidence="4">
    <location>
        <begin position="138"/>
        <end position="186"/>
    </location>
</feature>
<evidence type="ECO:0000313" key="6">
    <source>
        <dbReference type="Proteomes" id="UP000805614"/>
    </source>
</evidence>
<dbReference type="RefSeq" id="WP_187243716.1">
    <property type="nucleotide sequence ID" value="NZ_BAAAOK010000013.1"/>
</dbReference>
<sequence>MTALDTAPADTADMPSPTRRRRLLLLVGTSVVVALGAAGLVVALGNGSGDGPPPAPTTTTAPVERTDLAERTEVDGTLGYAGSFTIVGSGQGRITWMPTVGRVIRRGERVYGVDGHSVPLLYGSSPLWRTLEHGMSDGGDVRLLETNLAALGYGDGLTVDRHFSYATTAAIKEWQDDLGVTEDGIVEIGDVVAAPHALRVTAVSAVPGGSAGGNLMTASGTTRQVTVNLPVGRQTLARKGAQVRVELPGGKQTTGRISSVGSVATSENTEENGQAQTGQATQTATIPVYITLSRASAAGRLDGAPVTVGFSSGVHRGVLAVPVTALLASPDGSYAVSVVEAAGRTRRVPVRLGAFADGKVQVTGQLAAGMKVEVPIT</sequence>
<proteinExistence type="predicted"/>
<dbReference type="InterPro" id="IPR050465">
    <property type="entry name" value="UPF0194_transport"/>
</dbReference>
<keyword evidence="6" id="KW-1185">Reference proteome</keyword>
<protein>
    <submittedName>
        <fullName evidence="5">Peptidoglycan-binding protein</fullName>
    </submittedName>
</protein>
<comment type="subcellular location">
    <subcellularLocation>
        <location evidence="1">Cell envelope</location>
    </subcellularLocation>
</comment>
<evidence type="ECO:0000256" key="2">
    <source>
        <dbReference type="ARBA" id="ARBA00023054"/>
    </source>
</evidence>
<keyword evidence="2" id="KW-0175">Coiled coil</keyword>
<accession>A0ABR7LPL7</accession>
<reference evidence="5 6" key="1">
    <citation type="submission" date="2020-06" db="EMBL/GenBank/DDBJ databases">
        <title>Actinomadura xiongansis sp. nov., isolated from soil of Baiyangdian.</title>
        <authorList>
            <person name="Zhang X."/>
        </authorList>
    </citation>
    <scope>NUCLEOTIDE SEQUENCE [LARGE SCALE GENOMIC DNA]</scope>
    <source>
        <strain evidence="5 6">HBUM206468</strain>
    </source>
</reference>
<dbReference type="InterPro" id="IPR036366">
    <property type="entry name" value="PGBDSf"/>
</dbReference>
<keyword evidence="3" id="KW-0472">Membrane</keyword>
<keyword evidence="3" id="KW-0812">Transmembrane</keyword>
<organism evidence="5 6">
    <name type="scientific">Actinomadura alba</name>
    <dbReference type="NCBI Taxonomy" id="406431"/>
    <lineage>
        <taxon>Bacteria</taxon>
        <taxon>Bacillati</taxon>
        <taxon>Actinomycetota</taxon>
        <taxon>Actinomycetes</taxon>
        <taxon>Streptosporangiales</taxon>
        <taxon>Thermomonosporaceae</taxon>
        <taxon>Actinomadura</taxon>
    </lineage>
</organism>
<dbReference type="InterPro" id="IPR036365">
    <property type="entry name" value="PGBD-like_sf"/>
</dbReference>
<dbReference type="Pfam" id="PF01471">
    <property type="entry name" value="PG_binding_1"/>
    <property type="match status" value="1"/>
</dbReference>
<name>A0ABR7LPL7_9ACTN</name>
<dbReference type="PANTHER" id="PTHR32347">
    <property type="entry name" value="EFFLUX SYSTEM COMPONENT YKNX-RELATED"/>
    <property type="match status" value="1"/>
</dbReference>
<evidence type="ECO:0000313" key="5">
    <source>
        <dbReference type="EMBL" id="MBC6466706.1"/>
    </source>
</evidence>
<feature type="transmembrane region" description="Helical" evidence="3">
    <location>
        <begin position="23"/>
        <end position="44"/>
    </location>
</feature>
<comment type="caution">
    <text evidence="5">The sequence shown here is derived from an EMBL/GenBank/DDBJ whole genome shotgun (WGS) entry which is preliminary data.</text>
</comment>
<evidence type="ECO:0000256" key="1">
    <source>
        <dbReference type="ARBA" id="ARBA00004196"/>
    </source>
</evidence>